<dbReference type="PANTHER" id="PTHR14269">
    <property type="entry name" value="CDP-DIACYLGLYCEROL--GLYCEROL-3-PHOSPHATE 3-PHOSPHATIDYLTRANSFERASE-RELATED"/>
    <property type="match status" value="1"/>
</dbReference>
<dbReference type="PANTHER" id="PTHR14269:SF11">
    <property type="entry name" value="CDP-DIACYLGLYCEROL--GLYCEROL-3-PHOSPHATE 3-PHOSPHATIDYLTRANSFERASE"/>
    <property type="match status" value="1"/>
</dbReference>
<feature type="transmembrane region" description="Helical" evidence="14">
    <location>
        <begin position="37"/>
        <end position="55"/>
    </location>
</feature>
<keyword evidence="10" id="KW-0594">Phospholipid biosynthesis</keyword>
<keyword evidence="8" id="KW-0443">Lipid metabolism</keyword>
<evidence type="ECO:0000313" key="16">
    <source>
        <dbReference type="Proteomes" id="UP000184310"/>
    </source>
</evidence>
<organism evidence="15 16">
    <name type="scientific">Clostridium cavendishii DSM 21758</name>
    <dbReference type="NCBI Taxonomy" id="1121302"/>
    <lineage>
        <taxon>Bacteria</taxon>
        <taxon>Bacillati</taxon>
        <taxon>Bacillota</taxon>
        <taxon>Clostridia</taxon>
        <taxon>Eubacteriales</taxon>
        <taxon>Clostridiaceae</taxon>
        <taxon>Clostridium</taxon>
    </lineage>
</organism>
<evidence type="ECO:0000256" key="1">
    <source>
        <dbReference type="ARBA" id="ARBA00003973"/>
    </source>
</evidence>
<keyword evidence="9 14" id="KW-0472">Membrane</keyword>
<feature type="transmembrane region" description="Helical" evidence="14">
    <location>
        <begin position="129"/>
        <end position="149"/>
    </location>
</feature>
<gene>
    <name evidence="15" type="ORF">SAMN02745163_01051</name>
</gene>
<dbReference type="GO" id="GO:0016020">
    <property type="term" value="C:membrane"/>
    <property type="evidence" value="ECO:0007669"/>
    <property type="project" value="UniProtKB-SubCell"/>
</dbReference>
<dbReference type="AlphaFoldDB" id="A0A1M6F734"/>
<keyword evidence="11" id="KW-1208">Phospholipid metabolism</keyword>
<feature type="transmembrane region" description="Helical" evidence="14">
    <location>
        <begin position="12"/>
        <end position="31"/>
    </location>
</feature>
<comment type="subcellular location">
    <subcellularLocation>
        <location evidence="2">Membrane</location>
        <topology evidence="2">Multi-pass membrane protein</topology>
    </subcellularLocation>
</comment>
<proteinExistence type="inferred from homology"/>
<evidence type="ECO:0000256" key="2">
    <source>
        <dbReference type="ARBA" id="ARBA00004141"/>
    </source>
</evidence>
<evidence type="ECO:0000256" key="14">
    <source>
        <dbReference type="SAM" id="Phobius"/>
    </source>
</evidence>
<dbReference type="OrthoDB" id="9796672at2"/>
<evidence type="ECO:0000256" key="7">
    <source>
        <dbReference type="ARBA" id="ARBA00022989"/>
    </source>
</evidence>
<evidence type="ECO:0000256" key="11">
    <source>
        <dbReference type="ARBA" id="ARBA00023264"/>
    </source>
</evidence>
<feature type="transmembrane region" description="Helical" evidence="14">
    <location>
        <begin position="155"/>
        <end position="176"/>
    </location>
</feature>
<keyword evidence="4" id="KW-0444">Lipid biosynthesis</keyword>
<evidence type="ECO:0000256" key="6">
    <source>
        <dbReference type="ARBA" id="ARBA00022692"/>
    </source>
</evidence>
<comment type="function">
    <text evidence="1">This protein catalyzes the committed step to the synthesis of the acidic phospholipids.</text>
</comment>
<evidence type="ECO:0000313" key="15">
    <source>
        <dbReference type="EMBL" id="SHI93399.1"/>
    </source>
</evidence>
<evidence type="ECO:0000256" key="13">
    <source>
        <dbReference type="RuleBase" id="RU003750"/>
    </source>
</evidence>
<feature type="transmembrane region" description="Helical" evidence="14">
    <location>
        <begin position="95"/>
        <end position="117"/>
    </location>
</feature>
<dbReference type="GO" id="GO:0006655">
    <property type="term" value="P:phosphatidylglycerol biosynthetic process"/>
    <property type="evidence" value="ECO:0007669"/>
    <property type="project" value="UniProtKB-UniPathway"/>
</dbReference>
<evidence type="ECO:0000256" key="9">
    <source>
        <dbReference type="ARBA" id="ARBA00023136"/>
    </source>
</evidence>
<dbReference type="PROSITE" id="PS00379">
    <property type="entry name" value="CDP_ALCOHOL_P_TRANSF"/>
    <property type="match status" value="1"/>
</dbReference>
<dbReference type="PIRSF" id="PIRSF000847">
    <property type="entry name" value="Phos_ph_gly_syn"/>
    <property type="match status" value="1"/>
</dbReference>
<dbReference type="UniPathway" id="UPA00084">
    <property type="reaction ID" value="UER00503"/>
</dbReference>
<evidence type="ECO:0000256" key="12">
    <source>
        <dbReference type="ARBA" id="ARBA00033018"/>
    </source>
</evidence>
<dbReference type="InterPro" id="IPR048254">
    <property type="entry name" value="CDP_ALCOHOL_P_TRANSF_CS"/>
</dbReference>
<dbReference type="STRING" id="1121302.SAMN02745163_01051"/>
<dbReference type="RefSeq" id="WP_072985618.1">
    <property type="nucleotide sequence ID" value="NZ_FQZB01000005.1"/>
</dbReference>
<accession>A0A1M6F734</accession>
<evidence type="ECO:0000256" key="8">
    <source>
        <dbReference type="ARBA" id="ARBA00023098"/>
    </source>
</evidence>
<evidence type="ECO:0000256" key="4">
    <source>
        <dbReference type="ARBA" id="ARBA00022516"/>
    </source>
</evidence>
<keyword evidence="6 14" id="KW-0812">Transmembrane</keyword>
<evidence type="ECO:0000256" key="10">
    <source>
        <dbReference type="ARBA" id="ARBA00023209"/>
    </source>
</evidence>
<dbReference type="Proteomes" id="UP000184310">
    <property type="component" value="Unassembled WGS sequence"/>
</dbReference>
<dbReference type="InterPro" id="IPR050324">
    <property type="entry name" value="CDP-alcohol_PTase-I"/>
</dbReference>
<dbReference type="Pfam" id="PF01066">
    <property type="entry name" value="CDP-OH_P_transf"/>
    <property type="match status" value="1"/>
</dbReference>
<feature type="transmembrane region" description="Helical" evidence="14">
    <location>
        <begin position="67"/>
        <end position="89"/>
    </location>
</feature>
<dbReference type="InterPro" id="IPR004570">
    <property type="entry name" value="Phosphatidylglycerol_P_synth"/>
</dbReference>
<dbReference type="Gene3D" id="1.20.120.1760">
    <property type="match status" value="1"/>
</dbReference>
<sequence length="193" mass="22321">MKILRWIPNILTIARINLTLIYLIFLFKLNIHPNNELYLIYEVILFILICLTDFLDGKLARKLLVSSAFGSILDVTADLIFIISTLILLNINNKIPTWFIFVVLFKFIEFIFTSSIIKSSNNVFVFDCFGRIAAVNFYLVPGLTLLTYIGVNISYLNIFLYITLILVISSSFERCVNCYKILKIKADDRILDR</sequence>
<keyword evidence="5 13" id="KW-0808">Transferase</keyword>
<protein>
    <recommendedName>
        <fullName evidence="12">Phosphatidylglycerophosphate synthase</fullName>
    </recommendedName>
</protein>
<dbReference type="InterPro" id="IPR043130">
    <property type="entry name" value="CDP-OH_PTrfase_TM_dom"/>
</dbReference>
<keyword evidence="16" id="KW-1185">Reference proteome</keyword>
<name>A0A1M6F734_9CLOT</name>
<dbReference type="InterPro" id="IPR000462">
    <property type="entry name" value="CDP-OH_P_trans"/>
</dbReference>
<keyword evidence="7 14" id="KW-1133">Transmembrane helix</keyword>
<comment type="similarity">
    <text evidence="3 13">Belongs to the CDP-alcohol phosphatidyltransferase class-I family.</text>
</comment>
<evidence type="ECO:0000256" key="3">
    <source>
        <dbReference type="ARBA" id="ARBA00010441"/>
    </source>
</evidence>
<dbReference type="EMBL" id="FQZB01000005">
    <property type="protein sequence ID" value="SHI93399.1"/>
    <property type="molecule type" value="Genomic_DNA"/>
</dbReference>
<evidence type="ECO:0000256" key="5">
    <source>
        <dbReference type="ARBA" id="ARBA00022679"/>
    </source>
</evidence>
<dbReference type="GO" id="GO:0008444">
    <property type="term" value="F:CDP-diacylglycerol-glycerol-3-phosphate 3-phosphatidyltransferase activity"/>
    <property type="evidence" value="ECO:0007669"/>
    <property type="project" value="InterPro"/>
</dbReference>
<reference evidence="15 16" key="1">
    <citation type="submission" date="2016-11" db="EMBL/GenBank/DDBJ databases">
        <authorList>
            <person name="Jaros S."/>
            <person name="Januszkiewicz K."/>
            <person name="Wedrychowicz H."/>
        </authorList>
    </citation>
    <scope>NUCLEOTIDE SEQUENCE [LARGE SCALE GENOMIC DNA]</scope>
    <source>
        <strain evidence="15 16">DSM 21758</strain>
    </source>
</reference>